<evidence type="ECO:0000313" key="4">
    <source>
        <dbReference type="EMBL" id="PWA32998.1"/>
    </source>
</evidence>
<evidence type="ECO:0000256" key="2">
    <source>
        <dbReference type="ARBA" id="ARBA00022737"/>
    </source>
</evidence>
<dbReference type="PANTHER" id="PTHR46780">
    <property type="entry name" value="PROTEIN EVA-1"/>
    <property type="match status" value="1"/>
</dbReference>
<dbReference type="InterPro" id="IPR043159">
    <property type="entry name" value="Lectin_gal-bd_sf"/>
</dbReference>
<proteinExistence type="predicted"/>
<evidence type="ECO:0000256" key="1">
    <source>
        <dbReference type="ARBA" id="ARBA00022734"/>
    </source>
</evidence>
<name>A0A315WAX8_GAMAF</name>
<dbReference type="PROSITE" id="PS50228">
    <property type="entry name" value="SUEL_LECTIN"/>
    <property type="match status" value="4"/>
</dbReference>
<feature type="domain" description="SUEL-type lectin" evidence="3">
    <location>
        <begin position="28"/>
        <end position="116"/>
    </location>
</feature>
<keyword evidence="2" id="KW-0677">Repeat</keyword>
<sequence>MSASYPSWDLASTCLLVDAGIAKETVTTCMDNVVHHLESVISVETSLYGRKDNVTCNEGKSPDEVSNTNCSLDGVANVFKKRCNGKKVCELNTDVLGRSDPCRGTAKYLQTTYTCLPAIHRMICEHSLSYLSCDQGQVIVVHGADYGRRDQTTCQYGCSADQTQNTACSSPTSKVAESCQGKNSCVIKASNSVFGDPCLGTYKYLEVAYHCEFAVTEKATTCDDSDNIQHLSCENGVISVQSALYGRADRQICSEDKSPQQLANTQCSQEGAVDIIKKRCDGKRVCEFNTDDVRRSDPCVGIAKYLDTNYTCPPAHRRVTCEHSYAHLYCDYGQVIFVYGADYGRRDHTTCSYRRPASQTENVYCSNPTNIVAQICNRKNSCTIRAHNSVFGDPCVGTFKYLEVAYTCE</sequence>
<dbReference type="GO" id="GO:0030246">
    <property type="term" value="F:carbohydrate binding"/>
    <property type="evidence" value="ECO:0007669"/>
    <property type="project" value="UniProtKB-KW"/>
</dbReference>
<dbReference type="FunFam" id="2.60.120.740:FF:000001">
    <property type="entry name" value="Adhesion G protein-coupled receptor L2"/>
    <property type="match status" value="2"/>
</dbReference>
<dbReference type="CDD" id="cd22835">
    <property type="entry name" value="Gal_Rha_Lectin_SML_rpt2"/>
    <property type="match status" value="2"/>
</dbReference>
<comment type="caution">
    <text evidence="4">The sequence shown here is derived from an EMBL/GenBank/DDBJ whole genome shotgun (WGS) entry which is preliminary data.</text>
</comment>
<dbReference type="Proteomes" id="UP000250572">
    <property type="component" value="Unassembled WGS sequence"/>
</dbReference>
<protein>
    <recommendedName>
        <fullName evidence="3">SUEL-type lectin domain-containing protein</fullName>
    </recommendedName>
</protein>
<gene>
    <name evidence="4" type="ORF">CCH79_00016853</name>
</gene>
<dbReference type="AlphaFoldDB" id="A0A315WAX8"/>
<dbReference type="Gene3D" id="2.60.120.740">
    <property type="match status" value="4"/>
</dbReference>
<feature type="domain" description="SUEL-type lectin" evidence="3">
    <location>
        <begin position="123"/>
        <end position="212"/>
    </location>
</feature>
<organism evidence="4 5">
    <name type="scientific">Gambusia affinis</name>
    <name type="common">Western mosquitofish</name>
    <name type="synonym">Heterandria affinis</name>
    <dbReference type="NCBI Taxonomy" id="33528"/>
    <lineage>
        <taxon>Eukaryota</taxon>
        <taxon>Metazoa</taxon>
        <taxon>Chordata</taxon>
        <taxon>Craniata</taxon>
        <taxon>Vertebrata</taxon>
        <taxon>Euteleostomi</taxon>
        <taxon>Actinopterygii</taxon>
        <taxon>Neopterygii</taxon>
        <taxon>Teleostei</taxon>
        <taxon>Neoteleostei</taxon>
        <taxon>Acanthomorphata</taxon>
        <taxon>Ovalentaria</taxon>
        <taxon>Atherinomorphae</taxon>
        <taxon>Cyprinodontiformes</taxon>
        <taxon>Poeciliidae</taxon>
        <taxon>Poeciliinae</taxon>
        <taxon>Gambusia</taxon>
    </lineage>
</organism>
<accession>A0A315WAX8</accession>
<dbReference type="EMBL" id="NHOQ01000099">
    <property type="protein sequence ID" value="PWA32998.1"/>
    <property type="molecule type" value="Genomic_DNA"/>
</dbReference>
<feature type="domain" description="SUEL-type lectin" evidence="3">
    <location>
        <begin position="230"/>
        <end position="313"/>
    </location>
</feature>
<evidence type="ECO:0000259" key="3">
    <source>
        <dbReference type="PROSITE" id="PS50228"/>
    </source>
</evidence>
<dbReference type="InterPro" id="IPR000922">
    <property type="entry name" value="Lectin_gal-bd_dom"/>
</dbReference>
<feature type="domain" description="SUEL-type lectin" evidence="3">
    <location>
        <begin position="320"/>
        <end position="409"/>
    </location>
</feature>
<dbReference type="Pfam" id="PF02140">
    <property type="entry name" value="SUEL_Lectin"/>
    <property type="match status" value="4"/>
</dbReference>
<reference evidence="4 5" key="1">
    <citation type="journal article" date="2018" name="G3 (Bethesda)">
        <title>A High-Quality Reference Genome for the Invasive Mosquitofish Gambusia affinis Using a Chicago Library.</title>
        <authorList>
            <person name="Hoffberg S.L."/>
            <person name="Troendle N.J."/>
            <person name="Glenn T.C."/>
            <person name="Mahmud O."/>
            <person name="Louha S."/>
            <person name="Chalopin D."/>
            <person name="Bennetzen J.L."/>
            <person name="Mauricio R."/>
        </authorList>
    </citation>
    <scope>NUCLEOTIDE SEQUENCE [LARGE SCALE GENOMIC DNA]</scope>
    <source>
        <strain evidence="4">NE01/NJP1002.9</strain>
        <tissue evidence="4">Muscle</tissue>
    </source>
</reference>
<dbReference type="CDD" id="cd22833">
    <property type="entry name" value="Gal_Rha_Lectin_CSL1-2_RBL_SML_rpt1"/>
    <property type="match status" value="2"/>
</dbReference>
<dbReference type="STRING" id="33528.ENSGAFP00000023137"/>
<keyword evidence="1" id="KW-0430">Lectin</keyword>
<keyword evidence="5" id="KW-1185">Reference proteome</keyword>
<evidence type="ECO:0000313" key="5">
    <source>
        <dbReference type="Proteomes" id="UP000250572"/>
    </source>
</evidence>
<feature type="non-terminal residue" evidence="4">
    <location>
        <position position="409"/>
    </location>
</feature>